<dbReference type="AlphaFoldDB" id="A0A4R5CGH5"/>
<keyword evidence="3" id="KW-1185">Reference proteome</keyword>
<feature type="region of interest" description="Disordered" evidence="1">
    <location>
        <begin position="50"/>
        <end position="87"/>
    </location>
</feature>
<dbReference type="Proteomes" id="UP000294513">
    <property type="component" value="Unassembled WGS sequence"/>
</dbReference>
<gene>
    <name evidence="2" type="ORF">E1298_00395</name>
</gene>
<proteinExistence type="predicted"/>
<evidence type="ECO:0000313" key="3">
    <source>
        <dbReference type="Proteomes" id="UP000294513"/>
    </source>
</evidence>
<evidence type="ECO:0000256" key="1">
    <source>
        <dbReference type="SAM" id="MobiDB-lite"/>
    </source>
</evidence>
<name>A0A4R5CGH5_9ACTN</name>
<evidence type="ECO:0000313" key="2">
    <source>
        <dbReference type="EMBL" id="TDD98159.1"/>
    </source>
</evidence>
<reference evidence="2 3" key="1">
    <citation type="submission" date="2019-03" db="EMBL/GenBank/DDBJ databases">
        <title>Draft genome sequences of novel Actinobacteria.</title>
        <authorList>
            <person name="Sahin N."/>
            <person name="Ay H."/>
            <person name="Saygin H."/>
        </authorList>
    </citation>
    <scope>NUCLEOTIDE SEQUENCE [LARGE SCALE GENOMIC DNA]</scope>
    <source>
        <strain evidence="2 3">H3C3</strain>
    </source>
</reference>
<organism evidence="2 3">
    <name type="scientific">Actinomadura rubrisoli</name>
    <dbReference type="NCBI Taxonomy" id="2530368"/>
    <lineage>
        <taxon>Bacteria</taxon>
        <taxon>Bacillati</taxon>
        <taxon>Actinomycetota</taxon>
        <taxon>Actinomycetes</taxon>
        <taxon>Streptosporangiales</taxon>
        <taxon>Thermomonosporaceae</taxon>
        <taxon>Actinomadura</taxon>
    </lineage>
</organism>
<dbReference type="EMBL" id="SMKU01000001">
    <property type="protein sequence ID" value="TDD98159.1"/>
    <property type="molecule type" value="Genomic_DNA"/>
</dbReference>
<feature type="compositionally biased region" description="Basic and acidic residues" evidence="1">
    <location>
        <begin position="53"/>
        <end position="68"/>
    </location>
</feature>
<feature type="compositionally biased region" description="Basic and acidic residues" evidence="1">
    <location>
        <begin position="77"/>
        <end position="87"/>
    </location>
</feature>
<accession>A0A4R5CGH5</accession>
<dbReference type="RefSeq" id="WP_131888680.1">
    <property type="nucleotide sequence ID" value="NZ_SMKU01000001.1"/>
</dbReference>
<comment type="caution">
    <text evidence="2">The sequence shown here is derived from an EMBL/GenBank/DDBJ whole genome shotgun (WGS) entry which is preliminary data.</text>
</comment>
<sequence>MRDLTAQLLSVLPTGLQDPLNPPLHLRFQILGRRPITTDPRDCRFHHIGQHIPADRGDRSDSRRRDARFGSQQWAEGARRQYADHHR</sequence>
<protein>
    <submittedName>
        <fullName evidence="2">Uncharacterized protein</fullName>
    </submittedName>
</protein>